<dbReference type="InterPro" id="IPR014718">
    <property type="entry name" value="GH-type_carb-bd"/>
</dbReference>
<gene>
    <name evidence="1" type="ORF">AB9Q04_04230</name>
</gene>
<protein>
    <submittedName>
        <fullName evidence="1">Aldose epimerase</fullName>
    </submittedName>
</protein>
<accession>A0ABW9N0C5</accession>
<dbReference type="Proteomes" id="UP001637993">
    <property type="component" value="Unassembled WGS sequence"/>
</dbReference>
<organism evidence="1 2">
    <name type="scientific">Anaerococcus groningensis</name>
    <dbReference type="NCBI Taxonomy" id="3115616"/>
    <lineage>
        <taxon>Bacteria</taxon>
        <taxon>Bacillati</taxon>
        <taxon>Bacillota</taxon>
        <taxon>Tissierellia</taxon>
        <taxon>Tissierellales</taxon>
        <taxon>Peptoniphilaceae</taxon>
        <taxon>Anaerococcus</taxon>
    </lineage>
</organism>
<keyword evidence="2" id="KW-1185">Reference proteome</keyword>
<dbReference type="RefSeq" id="WP_410024130.1">
    <property type="nucleotide sequence ID" value="NZ_JBGMEG010000005.1"/>
</dbReference>
<name>A0ABW9N0C5_9FIRM</name>
<reference evidence="1 2" key="1">
    <citation type="journal article" date="2025" name="Anaerobe">
        <title>Description of Anaerococcus kampingiae sp. nov., Anaerococcus groningensis sp. nov., Anaerococcus martiniensis sp. nov., and Anaerococcus cruorum sp. nov., isolated from human clinical specimens.</title>
        <authorList>
            <person name="Boiten K.E."/>
            <person name="Meijer J."/>
            <person name="van Wezel E.M."/>
            <person name="Veloo A.C.M."/>
        </authorList>
    </citation>
    <scope>NUCLEOTIDE SEQUENCE [LARGE SCALE GENOMIC DNA]</scope>
    <source>
        <strain evidence="1 2">ENR1011</strain>
    </source>
</reference>
<dbReference type="SUPFAM" id="SSF74650">
    <property type="entry name" value="Galactose mutarotase-like"/>
    <property type="match status" value="1"/>
</dbReference>
<proteinExistence type="predicted"/>
<sequence>MKINLKNSLAILEVNTNGAYIDNFEVKDVPIFFPRVMVKIGDILKVRGGMHVCAPNFGIDDRLNTLPSHGFGRDLLWEVVEQKEDFIKLTLDGIGVYENVKFILSYQLKGPSLFLKLNIENNSDEEKLIAPGFHPYFYADHNAVMIDGESIKKDELPNSIYNDRKDQAFMANGNNIEIRGIENINQYVYWSDYKGDYICIEPTYSGNAFEDLTKDIYKLNPEDDFSIACEIKVKI</sequence>
<dbReference type="InterPro" id="IPR011013">
    <property type="entry name" value="Gal_mutarotase_sf_dom"/>
</dbReference>
<dbReference type="EMBL" id="JBGMEG010000005">
    <property type="protein sequence ID" value="MFO3717560.1"/>
    <property type="molecule type" value="Genomic_DNA"/>
</dbReference>
<evidence type="ECO:0000313" key="2">
    <source>
        <dbReference type="Proteomes" id="UP001637993"/>
    </source>
</evidence>
<dbReference type="Gene3D" id="2.70.98.10">
    <property type="match status" value="1"/>
</dbReference>
<dbReference type="Pfam" id="PF01263">
    <property type="entry name" value="Aldose_epim"/>
    <property type="match status" value="1"/>
</dbReference>
<dbReference type="InterPro" id="IPR008183">
    <property type="entry name" value="Aldose_1/G6P_1-epimerase"/>
</dbReference>
<comment type="caution">
    <text evidence="1">The sequence shown here is derived from an EMBL/GenBank/DDBJ whole genome shotgun (WGS) entry which is preliminary data.</text>
</comment>
<evidence type="ECO:0000313" key="1">
    <source>
        <dbReference type="EMBL" id="MFO3717560.1"/>
    </source>
</evidence>